<evidence type="ECO:0000313" key="2">
    <source>
        <dbReference type="WBParaSite" id="Pan_g1934.t1"/>
    </source>
</evidence>
<proteinExistence type="predicted"/>
<name>A0A7E4VCX2_PANRE</name>
<evidence type="ECO:0000313" key="1">
    <source>
        <dbReference type="Proteomes" id="UP000492821"/>
    </source>
</evidence>
<reference evidence="2" key="2">
    <citation type="submission" date="2020-10" db="UniProtKB">
        <authorList>
            <consortium name="WormBaseParasite"/>
        </authorList>
    </citation>
    <scope>IDENTIFICATION</scope>
</reference>
<dbReference type="Proteomes" id="UP000492821">
    <property type="component" value="Unassembled WGS sequence"/>
</dbReference>
<dbReference type="WBParaSite" id="Pan_g1934.t1">
    <property type="protein sequence ID" value="Pan_g1934.t1"/>
    <property type="gene ID" value="Pan_g1934"/>
</dbReference>
<dbReference type="AlphaFoldDB" id="A0A7E4VCX2"/>
<protein>
    <submittedName>
        <fullName evidence="2">Uncharacterized protein</fullName>
    </submittedName>
</protein>
<keyword evidence="1" id="KW-1185">Reference proteome</keyword>
<reference evidence="1" key="1">
    <citation type="journal article" date="2013" name="Genetics">
        <title>The draft genome and transcriptome of Panagrellus redivivus are shaped by the harsh demands of a free-living lifestyle.</title>
        <authorList>
            <person name="Srinivasan J."/>
            <person name="Dillman A.R."/>
            <person name="Macchietto M.G."/>
            <person name="Heikkinen L."/>
            <person name="Lakso M."/>
            <person name="Fracchia K.M."/>
            <person name="Antoshechkin I."/>
            <person name="Mortazavi A."/>
            <person name="Wong G."/>
            <person name="Sternberg P.W."/>
        </authorList>
    </citation>
    <scope>NUCLEOTIDE SEQUENCE [LARGE SCALE GENOMIC DNA]</scope>
    <source>
        <strain evidence="1">MT8872</strain>
    </source>
</reference>
<sequence>MLRHLKRRPSFHRRALETHSDVMSSRSPRTFTSTHWYKMVLPATCFLSIKRGVSRRHMLNVQMLTTSQ</sequence>
<accession>A0A7E4VCX2</accession>
<organism evidence="1 2">
    <name type="scientific">Panagrellus redivivus</name>
    <name type="common">Microworm</name>
    <dbReference type="NCBI Taxonomy" id="6233"/>
    <lineage>
        <taxon>Eukaryota</taxon>
        <taxon>Metazoa</taxon>
        <taxon>Ecdysozoa</taxon>
        <taxon>Nematoda</taxon>
        <taxon>Chromadorea</taxon>
        <taxon>Rhabditida</taxon>
        <taxon>Tylenchina</taxon>
        <taxon>Panagrolaimomorpha</taxon>
        <taxon>Panagrolaimoidea</taxon>
        <taxon>Panagrolaimidae</taxon>
        <taxon>Panagrellus</taxon>
    </lineage>
</organism>